<sequence length="125" mass="13806">MEMKNLSLLKSKPKKSYRLTQLGGLAPAPSYRRDACCPVVLHLRQKGQEARVQLAARLVNISEDACLLAVDNMPAKLVDTYLFVPGIKARIPAKVESQGLHTLEIKFVTRLPADVVDRIAGLDLE</sequence>
<evidence type="ECO:0000313" key="2">
    <source>
        <dbReference type="Proteomes" id="UP001430804"/>
    </source>
</evidence>
<gene>
    <name evidence="1" type="ORF">KY465_14170</name>
</gene>
<organism evidence="1 2">
    <name type="scientific">Pseudohoeflea coraliihabitans</name>
    <dbReference type="NCBI Taxonomy" id="2860393"/>
    <lineage>
        <taxon>Bacteria</taxon>
        <taxon>Pseudomonadati</taxon>
        <taxon>Pseudomonadota</taxon>
        <taxon>Alphaproteobacteria</taxon>
        <taxon>Hyphomicrobiales</taxon>
        <taxon>Rhizobiaceae</taxon>
        <taxon>Pseudohoeflea</taxon>
    </lineage>
</organism>
<proteinExistence type="predicted"/>
<evidence type="ECO:0000313" key="1">
    <source>
        <dbReference type="EMBL" id="MBW3098425.1"/>
    </source>
</evidence>
<reference evidence="1" key="1">
    <citation type="submission" date="2021-07" db="EMBL/GenBank/DDBJ databases">
        <title>Pseudohoeflea marina sp. nov. a polyhydroxyalcanoate-producing bacterium.</title>
        <authorList>
            <person name="Zheng W."/>
            <person name="Yu S."/>
            <person name="Huang Y."/>
        </authorList>
    </citation>
    <scope>NUCLEOTIDE SEQUENCE</scope>
    <source>
        <strain evidence="1">DP4N28-3</strain>
    </source>
</reference>
<protein>
    <recommendedName>
        <fullName evidence="3">PilZ domain-containing protein</fullName>
    </recommendedName>
</protein>
<name>A0ABS6WR69_9HYPH</name>
<comment type="caution">
    <text evidence="1">The sequence shown here is derived from an EMBL/GenBank/DDBJ whole genome shotgun (WGS) entry which is preliminary data.</text>
</comment>
<accession>A0ABS6WR69</accession>
<dbReference type="Proteomes" id="UP001430804">
    <property type="component" value="Unassembled WGS sequence"/>
</dbReference>
<evidence type="ECO:0008006" key="3">
    <source>
        <dbReference type="Google" id="ProtNLM"/>
    </source>
</evidence>
<dbReference type="EMBL" id="JAHWQX010000003">
    <property type="protein sequence ID" value="MBW3098425.1"/>
    <property type="molecule type" value="Genomic_DNA"/>
</dbReference>
<keyword evidence="2" id="KW-1185">Reference proteome</keyword>
<dbReference type="RefSeq" id="WP_219202413.1">
    <property type="nucleotide sequence ID" value="NZ_JAHWQX010000003.1"/>
</dbReference>